<evidence type="ECO:0000313" key="2">
    <source>
        <dbReference type="EMBL" id="CAK0822704.1"/>
    </source>
</evidence>
<dbReference type="Proteomes" id="UP001189429">
    <property type="component" value="Unassembled WGS sequence"/>
</dbReference>
<sequence>HHERDCVCASTCASTPTLTPEDAAWRHPPAALRQGAARGGGRRRRRRRRRRRKRRTASRRGGPRDRDARPSGRGGPKEPRGRPAVRQHAPAQARSRSAPRGGGARRAGARAAGGSSYPSPRTAMPPRSGSTMLLRRTCSVTLRSRPTAFSHCANSFSYLSLISRIVSPLWALSTFSGAVLLHQPVDEGGEPLQLLIRLRGLSPRRLAPRQGRAGVQLPHLLLLQRQRRRELLALAGQLADPLSALPKLLLQLLDLVEELGLRQGGGAAGLRPELASAGSLQLLVRGELPAELHHRLVPLLQQDPELVRRSLVVDLDHVLYHLGALAEAERAGRLLLVEAGRRAGIMSEVFALPPSDSCRTLVSFESL</sequence>
<evidence type="ECO:0000313" key="3">
    <source>
        <dbReference type="Proteomes" id="UP001189429"/>
    </source>
</evidence>
<accession>A0ABN9RZV7</accession>
<proteinExistence type="predicted"/>
<feature type="compositionally biased region" description="Basic and acidic residues" evidence="1">
    <location>
        <begin position="62"/>
        <end position="81"/>
    </location>
</feature>
<protein>
    <submittedName>
        <fullName evidence="2">Uncharacterized protein</fullName>
    </submittedName>
</protein>
<keyword evidence="3" id="KW-1185">Reference proteome</keyword>
<feature type="non-terminal residue" evidence="2">
    <location>
        <position position="1"/>
    </location>
</feature>
<organism evidence="2 3">
    <name type="scientific">Prorocentrum cordatum</name>
    <dbReference type="NCBI Taxonomy" id="2364126"/>
    <lineage>
        <taxon>Eukaryota</taxon>
        <taxon>Sar</taxon>
        <taxon>Alveolata</taxon>
        <taxon>Dinophyceae</taxon>
        <taxon>Prorocentrales</taxon>
        <taxon>Prorocentraceae</taxon>
        <taxon>Prorocentrum</taxon>
    </lineage>
</organism>
<feature type="compositionally biased region" description="Low complexity" evidence="1">
    <location>
        <begin position="109"/>
        <end position="120"/>
    </location>
</feature>
<gene>
    <name evidence="2" type="ORF">PCOR1329_LOCUS23652</name>
</gene>
<name>A0ABN9RZV7_9DINO</name>
<feature type="compositionally biased region" description="Low complexity" evidence="1">
    <location>
        <begin position="89"/>
        <end position="99"/>
    </location>
</feature>
<feature type="region of interest" description="Disordered" evidence="1">
    <location>
        <begin position="13"/>
        <end position="129"/>
    </location>
</feature>
<dbReference type="EMBL" id="CAUYUJ010008038">
    <property type="protein sequence ID" value="CAK0822704.1"/>
    <property type="molecule type" value="Genomic_DNA"/>
</dbReference>
<feature type="compositionally biased region" description="Basic residues" evidence="1">
    <location>
        <begin position="40"/>
        <end position="58"/>
    </location>
</feature>
<evidence type="ECO:0000256" key="1">
    <source>
        <dbReference type="SAM" id="MobiDB-lite"/>
    </source>
</evidence>
<comment type="caution">
    <text evidence="2">The sequence shown here is derived from an EMBL/GenBank/DDBJ whole genome shotgun (WGS) entry which is preliminary data.</text>
</comment>
<reference evidence="2" key="1">
    <citation type="submission" date="2023-10" db="EMBL/GenBank/DDBJ databases">
        <authorList>
            <person name="Chen Y."/>
            <person name="Shah S."/>
            <person name="Dougan E. K."/>
            <person name="Thang M."/>
            <person name="Chan C."/>
        </authorList>
    </citation>
    <scope>NUCLEOTIDE SEQUENCE [LARGE SCALE GENOMIC DNA]</scope>
</reference>